<proteinExistence type="predicted"/>
<dbReference type="AlphaFoldDB" id="A0A2N9GXV0"/>
<feature type="compositionally biased region" description="Polar residues" evidence="1">
    <location>
        <begin position="122"/>
        <end position="131"/>
    </location>
</feature>
<feature type="region of interest" description="Disordered" evidence="1">
    <location>
        <begin position="111"/>
        <end position="142"/>
    </location>
</feature>
<reference evidence="2" key="1">
    <citation type="submission" date="2018-02" db="EMBL/GenBank/DDBJ databases">
        <authorList>
            <person name="Cohen D.B."/>
            <person name="Kent A.D."/>
        </authorList>
    </citation>
    <scope>NUCLEOTIDE SEQUENCE</scope>
</reference>
<evidence type="ECO:0000313" key="2">
    <source>
        <dbReference type="EMBL" id="SPD04189.1"/>
    </source>
</evidence>
<gene>
    <name evidence="2" type="ORF">FSB_LOCUS32071</name>
</gene>
<evidence type="ECO:0000256" key="1">
    <source>
        <dbReference type="SAM" id="MobiDB-lite"/>
    </source>
</evidence>
<sequence>MCWAIEANHRDHAVVIDNDGDCNGDSLESPSPAPRAIDYEDQMCRVIEANHRNHAMVIDNDDDCNGGDGEELYIPALTVGLGGRATALWTNPTKTHLPLFSQAKANVEGLSSWNPSCDPDESSATTSQSLGEEQGQGEAGFT</sequence>
<name>A0A2N9GXV0_FAGSY</name>
<organism evidence="2">
    <name type="scientific">Fagus sylvatica</name>
    <name type="common">Beechnut</name>
    <dbReference type="NCBI Taxonomy" id="28930"/>
    <lineage>
        <taxon>Eukaryota</taxon>
        <taxon>Viridiplantae</taxon>
        <taxon>Streptophyta</taxon>
        <taxon>Embryophyta</taxon>
        <taxon>Tracheophyta</taxon>
        <taxon>Spermatophyta</taxon>
        <taxon>Magnoliopsida</taxon>
        <taxon>eudicotyledons</taxon>
        <taxon>Gunneridae</taxon>
        <taxon>Pentapetalae</taxon>
        <taxon>rosids</taxon>
        <taxon>fabids</taxon>
        <taxon>Fagales</taxon>
        <taxon>Fagaceae</taxon>
        <taxon>Fagus</taxon>
    </lineage>
</organism>
<protein>
    <submittedName>
        <fullName evidence="2">Uncharacterized protein</fullName>
    </submittedName>
</protein>
<accession>A0A2N9GXV0</accession>
<dbReference type="EMBL" id="OIVN01002503">
    <property type="protein sequence ID" value="SPD04189.1"/>
    <property type="molecule type" value="Genomic_DNA"/>
</dbReference>